<reference evidence="1" key="1">
    <citation type="submission" date="2018-02" db="EMBL/GenBank/DDBJ databases">
        <title>Rhizophora mucronata_Transcriptome.</title>
        <authorList>
            <person name="Meera S.P."/>
            <person name="Sreeshan A."/>
            <person name="Augustine A."/>
        </authorList>
    </citation>
    <scope>NUCLEOTIDE SEQUENCE</scope>
    <source>
        <tissue evidence="1">Leaf</tissue>
    </source>
</reference>
<dbReference type="EMBL" id="GGEC01036104">
    <property type="protein sequence ID" value="MBX16588.1"/>
    <property type="molecule type" value="Transcribed_RNA"/>
</dbReference>
<name>A0A2P2LF48_RHIMU</name>
<sequence>MLNKASLLKVPLPIGFGDSCSCLCPFSSSYNCLQQRTWCFLQQLSRLREGKATRELGLRIGFET</sequence>
<evidence type="ECO:0000313" key="1">
    <source>
        <dbReference type="EMBL" id="MBX16592.1"/>
    </source>
</evidence>
<protein>
    <submittedName>
        <fullName evidence="1">Uncharacterized protein</fullName>
    </submittedName>
</protein>
<dbReference type="EMBL" id="GGEC01036108">
    <property type="protein sequence ID" value="MBX16592.1"/>
    <property type="molecule type" value="Transcribed_RNA"/>
</dbReference>
<proteinExistence type="predicted"/>
<organism evidence="1">
    <name type="scientific">Rhizophora mucronata</name>
    <name type="common">Asiatic mangrove</name>
    <dbReference type="NCBI Taxonomy" id="61149"/>
    <lineage>
        <taxon>Eukaryota</taxon>
        <taxon>Viridiplantae</taxon>
        <taxon>Streptophyta</taxon>
        <taxon>Embryophyta</taxon>
        <taxon>Tracheophyta</taxon>
        <taxon>Spermatophyta</taxon>
        <taxon>Magnoliopsida</taxon>
        <taxon>eudicotyledons</taxon>
        <taxon>Gunneridae</taxon>
        <taxon>Pentapetalae</taxon>
        <taxon>rosids</taxon>
        <taxon>fabids</taxon>
        <taxon>Malpighiales</taxon>
        <taxon>Rhizophoraceae</taxon>
        <taxon>Rhizophora</taxon>
    </lineage>
</organism>
<dbReference type="AlphaFoldDB" id="A0A2P2LF48"/>
<accession>A0A2P2LF48</accession>